<evidence type="ECO:0000313" key="2">
    <source>
        <dbReference type="EMBL" id="GAA5073824.1"/>
    </source>
</evidence>
<comment type="caution">
    <text evidence="2">The sequence shown here is derived from an EMBL/GenBank/DDBJ whole genome shotgun (WGS) entry which is preliminary data.</text>
</comment>
<dbReference type="RefSeq" id="WP_158986409.1">
    <property type="nucleotide sequence ID" value="NZ_BAABKY010000002.1"/>
</dbReference>
<evidence type="ECO:0000259" key="1">
    <source>
        <dbReference type="Pfam" id="PF14246"/>
    </source>
</evidence>
<dbReference type="Gene3D" id="1.10.357.10">
    <property type="entry name" value="Tetracycline Repressor, domain 2"/>
    <property type="match status" value="1"/>
</dbReference>
<dbReference type="InterPro" id="IPR039536">
    <property type="entry name" value="TetR_C_Proteobacteria"/>
</dbReference>
<keyword evidence="3" id="KW-1185">Reference proteome</keyword>
<dbReference type="SUPFAM" id="SSF48498">
    <property type="entry name" value="Tetracyclin repressor-like, C-terminal domain"/>
    <property type="match status" value="1"/>
</dbReference>
<feature type="domain" description="Transcriptional regulator TetR C-terminal Proteobacteria type" evidence="1">
    <location>
        <begin position="88"/>
        <end position="195"/>
    </location>
</feature>
<dbReference type="Proteomes" id="UP001501083">
    <property type="component" value="Unassembled WGS sequence"/>
</dbReference>
<accession>A0ABP9L9D0</accession>
<gene>
    <name evidence="2" type="ORF">GCM10025759_15370</name>
</gene>
<evidence type="ECO:0000313" key="3">
    <source>
        <dbReference type="Proteomes" id="UP001501083"/>
    </source>
</evidence>
<proteinExistence type="predicted"/>
<reference evidence="3" key="1">
    <citation type="journal article" date="2019" name="Int. J. Syst. Evol. Microbiol.">
        <title>The Global Catalogue of Microorganisms (GCM) 10K type strain sequencing project: providing services to taxonomists for standard genome sequencing and annotation.</title>
        <authorList>
            <consortium name="The Broad Institute Genomics Platform"/>
            <consortium name="The Broad Institute Genome Sequencing Center for Infectious Disease"/>
            <person name="Wu L."/>
            <person name="Ma J."/>
        </authorList>
    </citation>
    <scope>NUCLEOTIDE SEQUENCE [LARGE SCALE GENOMIC DNA]</scope>
    <source>
        <strain evidence="3">JCM 19212</strain>
    </source>
</reference>
<dbReference type="Pfam" id="PF14246">
    <property type="entry name" value="TetR_C_7"/>
    <property type="match status" value="1"/>
</dbReference>
<name>A0ABP9L9D0_9GAMM</name>
<dbReference type="EMBL" id="BAABKY010000002">
    <property type="protein sequence ID" value="GAA5073824.1"/>
    <property type="molecule type" value="Genomic_DNA"/>
</dbReference>
<protein>
    <recommendedName>
        <fullName evidence="1">Transcriptional regulator TetR C-terminal Proteobacteria type domain-containing protein</fullName>
    </recommendedName>
</protein>
<organism evidence="2 3">
    <name type="scientific">Lysobacter panacisoli</name>
    <dbReference type="NCBI Taxonomy" id="1255263"/>
    <lineage>
        <taxon>Bacteria</taxon>
        <taxon>Pseudomonadati</taxon>
        <taxon>Pseudomonadota</taxon>
        <taxon>Gammaproteobacteria</taxon>
        <taxon>Lysobacterales</taxon>
        <taxon>Lysobacteraceae</taxon>
        <taxon>Lysobacter</taxon>
    </lineage>
</organism>
<sequence length="207" mass="22563">MDFEQTRIAAGPDACARSVIVAQVTQALHAYEDAADIAAILSNSEVSPADVVREFGTTQALAGSVVGMIADWMLAPLGWPCEESFRGQLIEFAHRATSEYVGLRLRNLYRIAVDEGARDSGIRNELYRNGPQRMLQELTRFFDSARTAGVGLHADSQRLAVCFIALLRTRWDPLSVSDATDTTPTEREIADLVDTFLTGIGAEDADA</sequence>
<dbReference type="InterPro" id="IPR036271">
    <property type="entry name" value="Tet_transcr_reg_TetR-rel_C_sf"/>
</dbReference>